<evidence type="ECO:0000313" key="3">
    <source>
        <dbReference type="EMBL" id="MCQ4838714.1"/>
    </source>
</evidence>
<accession>A0ABT1RVM5</accession>
<dbReference type="SUPFAM" id="SSF51430">
    <property type="entry name" value="NAD(P)-linked oxidoreductase"/>
    <property type="match status" value="1"/>
</dbReference>
<feature type="domain" description="NADP-dependent oxidoreductase" evidence="2">
    <location>
        <begin position="16"/>
        <end position="314"/>
    </location>
</feature>
<dbReference type="Gene3D" id="3.20.20.100">
    <property type="entry name" value="NADP-dependent oxidoreductase domain"/>
    <property type="match status" value="1"/>
</dbReference>
<comment type="caution">
    <text evidence="3">The sequence shown here is derived from an EMBL/GenBank/DDBJ whole genome shotgun (WGS) entry which is preliminary data.</text>
</comment>
<evidence type="ECO:0000259" key="2">
    <source>
        <dbReference type="Pfam" id="PF00248"/>
    </source>
</evidence>
<reference evidence="3 4" key="1">
    <citation type="submission" date="2022-06" db="EMBL/GenBank/DDBJ databases">
        <title>Isolation of gut microbiota from human fecal samples.</title>
        <authorList>
            <person name="Pamer E.G."/>
            <person name="Barat B."/>
            <person name="Waligurski E."/>
            <person name="Medina S."/>
            <person name="Paddock L."/>
            <person name="Mostad J."/>
        </authorList>
    </citation>
    <scope>NUCLEOTIDE SEQUENCE [LARGE SCALE GENOMIC DNA]</scope>
    <source>
        <strain evidence="3 4">DFI.9.73</strain>
    </source>
</reference>
<organism evidence="3 4">
    <name type="scientific">Neglectibacter timonensis</name>
    <dbReference type="NCBI Taxonomy" id="1776382"/>
    <lineage>
        <taxon>Bacteria</taxon>
        <taxon>Bacillati</taxon>
        <taxon>Bacillota</taxon>
        <taxon>Clostridia</taxon>
        <taxon>Eubacteriales</taxon>
        <taxon>Oscillospiraceae</taxon>
        <taxon>Neglectibacter</taxon>
    </lineage>
</organism>
<evidence type="ECO:0000313" key="4">
    <source>
        <dbReference type="Proteomes" id="UP001524473"/>
    </source>
</evidence>
<dbReference type="InterPro" id="IPR036812">
    <property type="entry name" value="NAD(P)_OxRdtase_dom_sf"/>
</dbReference>
<evidence type="ECO:0000256" key="1">
    <source>
        <dbReference type="ARBA" id="ARBA00023002"/>
    </source>
</evidence>
<dbReference type="PANTHER" id="PTHR43625:SF77">
    <property type="entry name" value="ALDO-KETO REDUCTASE"/>
    <property type="match status" value="1"/>
</dbReference>
<dbReference type="InterPro" id="IPR050791">
    <property type="entry name" value="Aldo-Keto_reductase"/>
</dbReference>
<dbReference type="InterPro" id="IPR023210">
    <property type="entry name" value="NADP_OxRdtase_dom"/>
</dbReference>
<dbReference type="EMBL" id="JANFZH010000003">
    <property type="protein sequence ID" value="MCQ4838714.1"/>
    <property type="molecule type" value="Genomic_DNA"/>
</dbReference>
<dbReference type="Proteomes" id="UP001524473">
    <property type="component" value="Unassembled WGS sequence"/>
</dbReference>
<protein>
    <submittedName>
        <fullName evidence="3">Aldo/keto reductase</fullName>
    </submittedName>
</protein>
<name>A0ABT1RVM5_9FIRM</name>
<keyword evidence="4" id="KW-1185">Reference proteome</keyword>
<proteinExistence type="predicted"/>
<dbReference type="PANTHER" id="PTHR43625">
    <property type="entry name" value="AFLATOXIN B1 ALDEHYDE REDUCTASE"/>
    <property type="match status" value="1"/>
</dbReference>
<dbReference type="Pfam" id="PF00248">
    <property type="entry name" value="Aldo_ket_red"/>
    <property type="match status" value="1"/>
</dbReference>
<keyword evidence="1" id="KW-0560">Oxidoreductase</keyword>
<gene>
    <name evidence="3" type="ORF">NE695_02150</name>
</gene>
<sequence>MNNRILGNTDRSISPVGLGCMGLSHAFGTPLEKAEAAKKIQAAYDMGYTFFDTAECYTGTNPDGSTAYNEEAVGMGIKPFRDKIVLATKCGVRFDENQMLLDSSPETIRRSVEGSLKRLQTDYIDLYYQHRVDPKVEPETVAETMAQLKKEGKIRAWGISCVEEDYLRRAHAVCPVSAVQNVYSVIDRETEKLFPVLEELGVTLVAFTPLAKGFLSGRYQERPQFDHPEDNRSGQFQFSEEGFRYYQQALDLIRSTAEEKGATMAQVCLAWMIRKKPWIVPIPGTRSPERMKENLASADVALTAEEIAKIDEALNQMGLKDAASKRISKPEIIR</sequence>
<dbReference type="RefSeq" id="WP_256191508.1">
    <property type="nucleotide sequence ID" value="NZ_CATZHN010000046.1"/>
</dbReference>